<dbReference type="Pfam" id="PF00995">
    <property type="entry name" value="Sec1"/>
    <property type="match status" value="1"/>
</dbReference>
<dbReference type="SUPFAM" id="SSF56815">
    <property type="entry name" value="Sec1/munc18-like (SM) proteins"/>
    <property type="match status" value="1"/>
</dbReference>
<dbReference type="InParanoid" id="C5KPE0"/>
<evidence type="ECO:0000313" key="3">
    <source>
        <dbReference type="EMBL" id="EER13654.1"/>
    </source>
</evidence>
<dbReference type="InterPro" id="IPR043127">
    <property type="entry name" value="Sec-1-like_dom3a"/>
</dbReference>
<feature type="region of interest" description="Disordered" evidence="2">
    <location>
        <begin position="23"/>
        <end position="78"/>
    </location>
</feature>
<dbReference type="Gene3D" id="3.40.50.1910">
    <property type="match status" value="2"/>
</dbReference>
<dbReference type="InterPro" id="IPR027482">
    <property type="entry name" value="Sec1-like_dom2"/>
</dbReference>
<gene>
    <name evidence="3" type="ORF">Pmar_PMAR014734</name>
</gene>
<dbReference type="Gene3D" id="3.90.830.10">
    <property type="entry name" value="Syntaxin Binding Protein 1, Chain A, domain 2"/>
    <property type="match status" value="1"/>
</dbReference>
<dbReference type="AlphaFoldDB" id="C5KPE0"/>
<feature type="region of interest" description="Disordered" evidence="2">
    <location>
        <begin position="385"/>
        <end position="404"/>
    </location>
</feature>
<dbReference type="InterPro" id="IPR043155">
    <property type="entry name" value="VPS33_dom3b"/>
</dbReference>
<dbReference type="GO" id="GO:0016192">
    <property type="term" value="P:vesicle-mediated transport"/>
    <property type="evidence" value="ECO:0007669"/>
    <property type="project" value="InterPro"/>
</dbReference>
<comment type="similarity">
    <text evidence="1">Belongs to the STXBP/unc-18/SEC1 family.</text>
</comment>
<dbReference type="Proteomes" id="UP000007800">
    <property type="component" value="Unassembled WGS sequence"/>
</dbReference>
<dbReference type="OMA" id="FMMAKEN"/>
<dbReference type="InterPro" id="IPR036045">
    <property type="entry name" value="Sec1-like_sf"/>
</dbReference>
<evidence type="ECO:0000256" key="1">
    <source>
        <dbReference type="ARBA" id="ARBA00009884"/>
    </source>
</evidence>
<dbReference type="GeneID" id="9042868"/>
<dbReference type="OrthoDB" id="10262287at2759"/>
<sequence length="404" mass="44222">MNAIGTAAKYVVDYVLRLAKEDDETGAPVDGDTKAVKAFSGRDSSKPRPRAPPIGHLVTPEESSEPSMEGGRRKPLLPESVTSKGLKIEEFIVIDRRTDLFSVLCTQFTYESLLDRCLGIKYGYIDVGEPILPERKTVVLNSNDKLFDGIRDLRMEVLGPLLHKKASQIQETYSEKDRLSDIPQMKMYMDKFKSAQAEHASLADHVNLASFTSALTQMSWFQQQWQVGLQRRARWEVPLSQVEDGLMSVLRLICLCSVVNGGIKTKILKALTKNLIEWYGPKLIVPLLHHMTACGLLKASSDSGADLVSSGSGKWQRMKQAFNLVVAGSNIAADTGIAYAYSGYAPLSVRLVELTEAEPNGWRGAAESLNLLWGPAIEVASGAAPEVLPGSVDQEGTIGQGDKE</sequence>
<dbReference type="PANTHER" id="PTHR11679">
    <property type="entry name" value="VESICLE PROTEIN SORTING-ASSOCIATED"/>
    <property type="match status" value="1"/>
</dbReference>
<dbReference type="RefSeq" id="XP_002781859.1">
    <property type="nucleotide sequence ID" value="XM_002781813.1"/>
</dbReference>
<keyword evidence="4" id="KW-1185">Reference proteome</keyword>
<proteinExistence type="inferred from homology"/>
<dbReference type="Gene3D" id="1.25.40.850">
    <property type="match status" value="1"/>
</dbReference>
<evidence type="ECO:0000256" key="2">
    <source>
        <dbReference type="SAM" id="MobiDB-lite"/>
    </source>
</evidence>
<accession>C5KPE0</accession>
<protein>
    <submittedName>
        <fullName evidence="3">Vacuolar protein sorting, putative</fullName>
    </submittedName>
</protein>
<name>C5KPE0_PERM5</name>
<dbReference type="EMBL" id="GG675041">
    <property type="protein sequence ID" value="EER13654.1"/>
    <property type="molecule type" value="Genomic_DNA"/>
</dbReference>
<evidence type="ECO:0000313" key="4">
    <source>
        <dbReference type="Proteomes" id="UP000007800"/>
    </source>
</evidence>
<organism evidence="4">
    <name type="scientific">Perkinsus marinus (strain ATCC 50983 / TXsc)</name>
    <dbReference type="NCBI Taxonomy" id="423536"/>
    <lineage>
        <taxon>Eukaryota</taxon>
        <taxon>Sar</taxon>
        <taxon>Alveolata</taxon>
        <taxon>Perkinsozoa</taxon>
        <taxon>Perkinsea</taxon>
        <taxon>Perkinsida</taxon>
        <taxon>Perkinsidae</taxon>
        <taxon>Perkinsus</taxon>
    </lineage>
</organism>
<dbReference type="InterPro" id="IPR001619">
    <property type="entry name" value="Sec1-like"/>
</dbReference>
<reference evidence="3 4" key="1">
    <citation type="submission" date="2008-07" db="EMBL/GenBank/DDBJ databases">
        <authorList>
            <person name="El-Sayed N."/>
            <person name="Caler E."/>
            <person name="Inman J."/>
            <person name="Amedeo P."/>
            <person name="Hass B."/>
            <person name="Wortman J."/>
        </authorList>
    </citation>
    <scope>NUCLEOTIDE SEQUENCE [LARGE SCALE GENOMIC DNA]</scope>
    <source>
        <strain evidence="4">ATCC 50983 / TXsc</strain>
    </source>
</reference>